<evidence type="ECO:0000313" key="2">
    <source>
        <dbReference type="Proteomes" id="UP000314294"/>
    </source>
</evidence>
<protein>
    <submittedName>
        <fullName evidence="1">Uncharacterized protein</fullName>
    </submittedName>
</protein>
<dbReference type="AlphaFoldDB" id="A0A4Z2HCW4"/>
<dbReference type="Proteomes" id="UP000314294">
    <property type="component" value="Unassembled WGS sequence"/>
</dbReference>
<proteinExistence type="predicted"/>
<comment type="caution">
    <text evidence="1">The sequence shown here is derived from an EMBL/GenBank/DDBJ whole genome shotgun (WGS) entry which is preliminary data.</text>
</comment>
<reference evidence="1 2" key="1">
    <citation type="submission" date="2019-03" db="EMBL/GenBank/DDBJ databases">
        <title>First draft genome of Liparis tanakae, snailfish: a comprehensive survey of snailfish specific genes.</title>
        <authorList>
            <person name="Kim W."/>
            <person name="Song I."/>
            <person name="Jeong J.-H."/>
            <person name="Kim D."/>
            <person name="Kim S."/>
            <person name="Ryu S."/>
            <person name="Song J.Y."/>
            <person name="Lee S.K."/>
        </authorList>
    </citation>
    <scope>NUCLEOTIDE SEQUENCE [LARGE SCALE GENOMIC DNA]</scope>
    <source>
        <tissue evidence="1">Muscle</tissue>
    </source>
</reference>
<name>A0A4Z2HCW4_9TELE</name>
<dbReference type="EMBL" id="SRLO01000289">
    <property type="protein sequence ID" value="TNN62622.1"/>
    <property type="molecule type" value="Genomic_DNA"/>
</dbReference>
<keyword evidence="2" id="KW-1185">Reference proteome</keyword>
<gene>
    <name evidence="1" type="ORF">EYF80_027140</name>
</gene>
<evidence type="ECO:0000313" key="1">
    <source>
        <dbReference type="EMBL" id="TNN62622.1"/>
    </source>
</evidence>
<organism evidence="1 2">
    <name type="scientific">Liparis tanakae</name>
    <name type="common">Tanaka's snailfish</name>
    <dbReference type="NCBI Taxonomy" id="230148"/>
    <lineage>
        <taxon>Eukaryota</taxon>
        <taxon>Metazoa</taxon>
        <taxon>Chordata</taxon>
        <taxon>Craniata</taxon>
        <taxon>Vertebrata</taxon>
        <taxon>Euteleostomi</taxon>
        <taxon>Actinopterygii</taxon>
        <taxon>Neopterygii</taxon>
        <taxon>Teleostei</taxon>
        <taxon>Neoteleostei</taxon>
        <taxon>Acanthomorphata</taxon>
        <taxon>Eupercaria</taxon>
        <taxon>Perciformes</taxon>
        <taxon>Cottioidei</taxon>
        <taxon>Cottales</taxon>
        <taxon>Liparidae</taxon>
        <taxon>Liparis</taxon>
    </lineage>
</organism>
<sequence length="171" mass="19133">MGSRTPSAVQSHGFRHWRWKAAGQWSQHSRSPPSRQLSQVSWLVALPLLRTSLTNFRLLFSTSSDFGGANTWGAGYLPSVALTPAMALQIIRYSFVERAGQTLRASGKRFVRRGFCACTKMCAELDAYMYTPEGRQTHAEHAGPTPDTRRARWTNARHTQSTLGIRCMFVG</sequence>
<accession>A0A4Z2HCW4</accession>